<reference evidence="13 14" key="1">
    <citation type="journal article" date="2018" name="Arch. Microbiol.">
        <title>New insights into the metabolic potential of the phototrophic purple bacterium Rhodopila globiformis DSM 161(T) from its draft genome sequence and evidence for a vanadium-dependent nitrogenase.</title>
        <authorList>
            <person name="Imhoff J.F."/>
            <person name="Rahn T."/>
            <person name="Kunzel S."/>
            <person name="Neulinger S.C."/>
        </authorList>
    </citation>
    <scope>NUCLEOTIDE SEQUENCE [LARGE SCALE GENOMIC DNA]</scope>
    <source>
        <strain evidence="13 14">DSM 161</strain>
    </source>
</reference>
<organism evidence="13 14">
    <name type="scientific">Rhodopila globiformis</name>
    <name type="common">Rhodopseudomonas globiformis</name>
    <dbReference type="NCBI Taxonomy" id="1071"/>
    <lineage>
        <taxon>Bacteria</taxon>
        <taxon>Pseudomonadati</taxon>
        <taxon>Pseudomonadota</taxon>
        <taxon>Alphaproteobacteria</taxon>
        <taxon>Acetobacterales</taxon>
        <taxon>Acetobacteraceae</taxon>
        <taxon>Rhodopila</taxon>
    </lineage>
</organism>
<proteinExistence type="predicted"/>
<dbReference type="CDD" id="cd00082">
    <property type="entry name" value="HisKA"/>
    <property type="match status" value="1"/>
</dbReference>
<dbReference type="InterPro" id="IPR036890">
    <property type="entry name" value="HATPase_C_sf"/>
</dbReference>
<feature type="coiled-coil region" evidence="7">
    <location>
        <begin position="492"/>
        <end position="519"/>
    </location>
</feature>
<dbReference type="SMART" id="SM00388">
    <property type="entry name" value="HisKA"/>
    <property type="match status" value="1"/>
</dbReference>
<evidence type="ECO:0000256" key="3">
    <source>
        <dbReference type="ARBA" id="ARBA00022553"/>
    </source>
</evidence>
<dbReference type="InterPro" id="IPR011006">
    <property type="entry name" value="CheY-like_superfamily"/>
</dbReference>
<dbReference type="SUPFAM" id="SSF52172">
    <property type="entry name" value="CheY-like"/>
    <property type="match status" value="1"/>
</dbReference>
<dbReference type="AlphaFoldDB" id="A0A2S6MY82"/>
<dbReference type="PROSITE" id="PS50112">
    <property type="entry name" value="PAS"/>
    <property type="match status" value="1"/>
</dbReference>
<keyword evidence="14" id="KW-1185">Reference proteome</keyword>
<dbReference type="PRINTS" id="PR00344">
    <property type="entry name" value="BCTRLSENSOR"/>
</dbReference>
<evidence type="ECO:0000256" key="1">
    <source>
        <dbReference type="ARBA" id="ARBA00000085"/>
    </source>
</evidence>
<dbReference type="Pfam" id="PF01590">
    <property type="entry name" value="GAF"/>
    <property type="match status" value="1"/>
</dbReference>
<feature type="domain" description="Response regulatory" evidence="10">
    <location>
        <begin position="911"/>
        <end position="1026"/>
    </location>
</feature>
<evidence type="ECO:0000256" key="2">
    <source>
        <dbReference type="ARBA" id="ARBA00012438"/>
    </source>
</evidence>
<evidence type="ECO:0000259" key="9">
    <source>
        <dbReference type="PROSITE" id="PS50109"/>
    </source>
</evidence>
<evidence type="ECO:0000256" key="5">
    <source>
        <dbReference type="ARBA" id="ARBA00022777"/>
    </source>
</evidence>
<dbReference type="SMART" id="SM00387">
    <property type="entry name" value="HATPase_c"/>
    <property type="match status" value="1"/>
</dbReference>
<keyword evidence="4" id="KW-0808">Transferase</keyword>
<feature type="domain" description="PAC" evidence="12">
    <location>
        <begin position="596"/>
        <end position="647"/>
    </location>
</feature>
<dbReference type="PROSITE" id="PS50110">
    <property type="entry name" value="RESPONSE_REGULATORY"/>
    <property type="match status" value="1"/>
</dbReference>
<sequence length="1042" mass="111697">MVKERVSHAGSTATPGRVRQHVDGEMDLPPTAIQPDGPRLLPGQAATAFSSQGPDANAKIIAAPVATAPLGPSVDGSGAAAGEPAADLSRPIAPSGRLSAWVLDLRTWALSGSVLFSDKFRDDRATPFDPRELEAAIHPDDRNRWRTAFELAVTTGAELDLDYRLYRPDGTLVWLHVRGQVTCDLDGVPLRMTGVSLDVTERRASDLRLELSEESLRLATEAAEIGSWDLDLDTGELTWSDRTRAMFGIFSGGPVSMADFYAGLHPDDREATGAAFASSMDPAVRATYDVEYRTIGKEDGVVRWVAAKGKGLFQDGRCRRAIGTAIDITARKLAANRQAFLLDLWDRLRAHSQPDAIVAAAAEALGRHLKANRVGYGQVLADDETIALETYFVDSVAPVTGAFPLAAFGAAAVARQRQGLTIADDDLPPYLADGPQAYVPADTRSFASVPLVRDGRFIACLFVSYRDPHPWHPDEIALVEDVAARLWDAWQRARAEAALRQANDTLEKLIAERTAALQASEARLRTIFETSYQLQGLIALDGTLLEANATLLAAIGATPGDVIGRPFWQTPWFTGTPGMADTIRAAVAAASRGETMRREITLQLPSGRRSFDFSIRPVRDENGTIVAFVPEAADVTERRETEEALRQSQKMEAIGQLTGGIAHDFNNLLASIMGSLELASQRIGAGRAAESERFLTIGMTAARRAAALTQRLLAFARRQSLAPARVDGNRLVESMEDLLRRTLGPAVDLRMNLGSGLWPVLCDPNQLENALLNLAINARDAMPDGGRLTIETANAILDDIYARSHADEIRPGAYVAITVTDTGTGMEPDVMARAFEPFFTTKPTGQGTGLGLSMLYGFVKQSEGHVTITSRPGQGTSFTVYLPRYDGAADPQADDGADDAALASRAGDGSVVLIVDDEASLRMLVAERLHELGHAVIEAADGPSALRLLQSNMRVDLLLTDVGLPGLNGRQVADAARAQRPGLPVLFMTGYAHASAGGNRLLEPGMELITKPFALEALLARVQRMLGAPGDAAGASETGRPA</sequence>
<feature type="domain" description="PAC" evidence="12">
    <location>
        <begin position="159"/>
        <end position="211"/>
    </location>
</feature>
<evidence type="ECO:0000313" key="14">
    <source>
        <dbReference type="Proteomes" id="UP000239724"/>
    </source>
</evidence>
<evidence type="ECO:0000259" key="10">
    <source>
        <dbReference type="PROSITE" id="PS50110"/>
    </source>
</evidence>
<dbReference type="Gene3D" id="1.10.287.130">
    <property type="match status" value="1"/>
</dbReference>
<dbReference type="Gene3D" id="3.30.565.10">
    <property type="entry name" value="Histidine kinase-like ATPase, C-terminal domain"/>
    <property type="match status" value="1"/>
</dbReference>
<feature type="modified residue" description="4-aspartylphosphate" evidence="6">
    <location>
        <position position="961"/>
    </location>
</feature>
<dbReference type="Pfam" id="PF08447">
    <property type="entry name" value="PAS_3"/>
    <property type="match status" value="2"/>
</dbReference>
<dbReference type="NCBIfam" id="TIGR00229">
    <property type="entry name" value="sensory_box"/>
    <property type="match status" value="2"/>
</dbReference>
<dbReference type="SUPFAM" id="SSF55785">
    <property type="entry name" value="PYP-like sensor domain (PAS domain)"/>
    <property type="match status" value="3"/>
</dbReference>
<evidence type="ECO:0000256" key="4">
    <source>
        <dbReference type="ARBA" id="ARBA00022679"/>
    </source>
</evidence>
<dbReference type="InterPro" id="IPR013655">
    <property type="entry name" value="PAS_fold_3"/>
</dbReference>
<dbReference type="PANTHER" id="PTHR43065:SF49">
    <property type="entry name" value="HISTIDINE KINASE"/>
    <property type="match status" value="1"/>
</dbReference>
<keyword evidence="7" id="KW-0175">Coiled coil</keyword>
<dbReference type="InterPro" id="IPR036097">
    <property type="entry name" value="HisK_dim/P_sf"/>
</dbReference>
<feature type="region of interest" description="Disordered" evidence="8">
    <location>
        <begin position="1"/>
        <end position="23"/>
    </location>
</feature>
<dbReference type="EC" id="2.7.13.3" evidence="2"/>
<dbReference type="Pfam" id="PF02518">
    <property type="entry name" value="HATPase_c"/>
    <property type="match status" value="1"/>
</dbReference>
<dbReference type="Gene3D" id="3.30.450.40">
    <property type="match status" value="1"/>
</dbReference>
<feature type="domain" description="PAC" evidence="12">
    <location>
        <begin position="288"/>
        <end position="340"/>
    </location>
</feature>
<evidence type="ECO:0000259" key="11">
    <source>
        <dbReference type="PROSITE" id="PS50112"/>
    </source>
</evidence>
<protein>
    <recommendedName>
        <fullName evidence="2">histidine kinase</fullName>
        <ecNumber evidence="2">2.7.13.3</ecNumber>
    </recommendedName>
</protein>
<dbReference type="GO" id="GO:0000155">
    <property type="term" value="F:phosphorelay sensor kinase activity"/>
    <property type="evidence" value="ECO:0007669"/>
    <property type="project" value="InterPro"/>
</dbReference>
<dbReference type="Proteomes" id="UP000239724">
    <property type="component" value="Unassembled WGS sequence"/>
</dbReference>
<evidence type="ECO:0000256" key="6">
    <source>
        <dbReference type="PROSITE-ProRule" id="PRU00169"/>
    </source>
</evidence>
<dbReference type="InterPro" id="IPR000700">
    <property type="entry name" value="PAS-assoc_C"/>
</dbReference>
<dbReference type="SMART" id="SM00448">
    <property type="entry name" value="REC"/>
    <property type="match status" value="1"/>
</dbReference>
<dbReference type="InterPro" id="IPR003018">
    <property type="entry name" value="GAF"/>
</dbReference>
<evidence type="ECO:0000256" key="7">
    <source>
        <dbReference type="SAM" id="Coils"/>
    </source>
</evidence>
<evidence type="ECO:0000256" key="8">
    <source>
        <dbReference type="SAM" id="MobiDB-lite"/>
    </source>
</evidence>
<dbReference type="SUPFAM" id="SSF47384">
    <property type="entry name" value="Homodimeric domain of signal transducing histidine kinase"/>
    <property type="match status" value="1"/>
</dbReference>
<evidence type="ECO:0000259" key="12">
    <source>
        <dbReference type="PROSITE" id="PS50113"/>
    </source>
</evidence>
<evidence type="ECO:0000313" key="13">
    <source>
        <dbReference type="EMBL" id="PPQ27322.1"/>
    </source>
</evidence>
<dbReference type="InterPro" id="IPR004358">
    <property type="entry name" value="Sig_transdc_His_kin-like_C"/>
</dbReference>
<dbReference type="SMART" id="SM00065">
    <property type="entry name" value="GAF"/>
    <property type="match status" value="1"/>
</dbReference>
<name>A0A2S6MY82_RHOGL</name>
<dbReference type="InterPro" id="IPR013656">
    <property type="entry name" value="PAS_4"/>
</dbReference>
<dbReference type="InterPro" id="IPR001610">
    <property type="entry name" value="PAC"/>
</dbReference>
<dbReference type="InterPro" id="IPR003661">
    <property type="entry name" value="HisK_dim/P_dom"/>
</dbReference>
<dbReference type="Pfam" id="PF00072">
    <property type="entry name" value="Response_reg"/>
    <property type="match status" value="1"/>
</dbReference>
<dbReference type="InterPro" id="IPR001789">
    <property type="entry name" value="Sig_transdc_resp-reg_receiver"/>
</dbReference>
<dbReference type="Gene3D" id="3.30.450.20">
    <property type="entry name" value="PAS domain"/>
    <property type="match status" value="3"/>
</dbReference>
<dbReference type="SUPFAM" id="SSF55874">
    <property type="entry name" value="ATPase domain of HSP90 chaperone/DNA topoisomerase II/histidine kinase"/>
    <property type="match status" value="1"/>
</dbReference>
<feature type="domain" description="Histidine kinase" evidence="9">
    <location>
        <begin position="660"/>
        <end position="886"/>
    </location>
</feature>
<dbReference type="PROSITE" id="PS50109">
    <property type="entry name" value="HIS_KIN"/>
    <property type="match status" value="1"/>
</dbReference>
<keyword evidence="5" id="KW-0418">Kinase</keyword>
<dbReference type="Gene3D" id="3.40.50.2300">
    <property type="match status" value="1"/>
</dbReference>
<dbReference type="InterPro" id="IPR035965">
    <property type="entry name" value="PAS-like_dom_sf"/>
</dbReference>
<dbReference type="SMART" id="SM00086">
    <property type="entry name" value="PAC"/>
    <property type="match status" value="3"/>
</dbReference>
<dbReference type="InterPro" id="IPR000014">
    <property type="entry name" value="PAS"/>
</dbReference>
<dbReference type="CDD" id="cd00130">
    <property type="entry name" value="PAS"/>
    <property type="match status" value="3"/>
</dbReference>
<dbReference type="EMBL" id="NHRY01000260">
    <property type="protein sequence ID" value="PPQ27322.1"/>
    <property type="molecule type" value="Genomic_DNA"/>
</dbReference>
<dbReference type="SUPFAM" id="SSF55781">
    <property type="entry name" value="GAF domain-like"/>
    <property type="match status" value="1"/>
</dbReference>
<comment type="caution">
    <text evidence="13">The sequence shown here is derived from an EMBL/GenBank/DDBJ whole genome shotgun (WGS) entry which is preliminary data.</text>
</comment>
<gene>
    <name evidence="13" type="ORF">CCS01_27635</name>
</gene>
<comment type="catalytic activity">
    <reaction evidence="1">
        <text>ATP + protein L-histidine = ADP + protein N-phospho-L-histidine.</text>
        <dbReference type="EC" id="2.7.13.3"/>
    </reaction>
</comment>
<dbReference type="InterPro" id="IPR005467">
    <property type="entry name" value="His_kinase_dom"/>
</dbReference>
<dbReference type="Pfam" id="PF00512">
    <property type="entry name" value="HisKA"/>
    <property type="match status" value="1"/>
</dbReference>
<feature type="domain" description="PAS" evidence="11">
    <location>
        <begin position="520"/>
        <end position="565"/>
    </location>
</feature>
<dbReference type="PANTHER" id="PTHR43065">
    <property type="entry name" value="SENSOR HISTIDINE KINASE"/>
    <property type="match status" value="1"/>
</dbReference>
<dbReference type="SMART" id="SM00091">
    <property type="entry name" value="PAS"/>
    <property type="match status" value="2"/>
</dbReference>
<keyword evidence="3 6" id="KW-0597">Phosphoprotein</keyword>
<dbReference type="CDD" id="cd18161">
    <property type="entry name" value="REC_hyHK_blue-like"/>
    <property type="match status" value="1"/>
</dbReference>
<dbReference type="Pfam" id="PF08448">
    <property type="entry name" value="PAS_4"/>
    <property type="match status" value="1"/>
</dbReference>
<dbReference type="PROSITE" id="PS50113">
    <property type="entry name" value="PAC"/>
    <property type="match status" value="3"/>
</dbReference>
<accession>A0A2S6MY82</accession>
<dbReference type="InterPro" id="IPR003594">
    <property type="entry name" value="HATPase_dom"/>
</dbReference>
<dbReference type="InterPro" id="IPR029016">
    <property type="entry name" value="GAF-like_dom_sf"/>
</dbReference>